<name>A0A126PXA5_ALTMA</name>
<protein>
    <submittedName>
        <fullName evidence="2">Uncharacterized protein</fullName>
    </submittedName>
</protein>
<evidence type="ECO:0000313" key="2">
    <source>
        <dbReference type="EMBL" id="AMJ96819.1"/>
    </source>
</evidence>
<evidence type="ECO:0000256" key="1">
    <source>
        <dbReference type="SAM" id="Phobius"/>
    </source>
</evidence>
<keyword evidence="1" id="KW-1133">Transmembrane helix</keyword>
<feature type="transmembrane region" description="Helical" evidence="1">
    <location>
        <begin position="31"/>
        <end position="53"/>
    </location>
</feature>
<dbReference type="OrthoDB" id="2943409at2"/>
<feature type="transmembrane region" description="Helical" evidence="1">
    <location>
        <begin position="186"/>
        <end position="204"/>
    </location>
</feature>
<organism evidence="2 3">
    <name type="scientific">Alteromonas macleodii</name>
    <name type="common">Pseudoalteromonas macleodii</name>
    <dbReference type="NCBI Taxonomy" id="28108"/>
    <lineage>
        <taxon>Bacteria</taxon>
        <taxon>Pseudomonadati</taxon>
        <taxon>Pseudomonadota</taxon>
        <taxon>Gammaproteobacteria</taxon>
        <taxon>Alteromonadales</taxon>
        <taxon>Alteromonadaceae</taxon>
        <taxon>Alteromonas/Salinimonas group</taxon>
        <taxon>Alteromonas</taxon>
    </lineage>
</organism>
<feature type="transmembrane region" description="Helical" evidence="1">
    <location>
        <begin position="69"/>
        <end position="88"/>
    </location>
</feature>
<dbReference type="Proteomes" id="UP000063991">
    <property type="component" value="Chromosome"/>
</dbReference>
<keyword evidence="1" id="KW-0812">Transmembrane</keyword>
<reference evidence="2 3" key="1">
    <citation type="submission" date="2015-12" db="EMBL/GenBank/DDBJ databases">
        <authorList>
            <person name="Shamseldin A."/>
            <person name="Moawad H."/>
            <person name="Abd El-Rahim W.M."/>
            <person name="Sadowsky M.J."/>
        </authorList>
    </citation>
    <scope>NUCLEOTIDE SEQUENCE [LARGE SCALE GENOMIC DNA]</scope>
    <source>
        <strain evidence="2 3">D7</strain>
    </source>
</reference>
<dbReference type="InterPro" id="IPR049920">
    <property type="entry name" value="IK1_05631-like"/>
</dbReference>
<dbReference type="RefSeq" id="WP_061093931.1">
    <property type="nucleotide sequence ID" value="NZ_CP014323.1"/>
</dbReference>
<proteinExistence type="predicted"/>
<sequence>MENDIIRKQNQEVSINMIAAFRQKYSDIKRVSFIQVVLSVWLSIVLGVLALALKSQLVTGVIGVPQLDISLYVSFYCVVIALADLFLFNKLIDSGKELAAKIQERFDTNVLGISWNITLAGTTPDAEVIYSLKNKFYRVKGNKREHLTNWYNPKVEDVSHHKGVLLCQRMNLYWDKSLRQAVNGRILIALVFWCTVILIVALAQDLSLRTLLLAVVCPLLPILSFSLKLISDNNKSIANLTRLKEVLESAWMDATGQGITIAKLREVQNEIYQHRKTNRPISDRFYWKQKDEFEGDAQYSIEEMIAELEPQTAMA</sequence>
<keyword evidence="1" id="KW-0472">Membrane</keyword>
<dbReference type="EMBL" id="CP014323">
    <property type="protein sequence ID" value="AMJ96819.1"/>
    <property type="molecule type" value="Genomic_DNA"/>
</dbReference>
<gene>
    <name evidence="2" type="ORF">AVL55_00665</name>
</gene>
<feature type="transmembrane region" description="Helical" evidence="1">
    <location>
        <begin position="210"/>
        <end position="230"/>
    </location>
</feature>
<accession>A0A126PXA5</accession>
<dbReference type="AlphaFoldDB" id="A0A126PXA5"/>
<evidence type="ECO:0000313" key="3">
    <source>
        <dbReference type="Proteomes" id="UP000063991"/>
    </source>
</evidence>
<dbReference type="Pfam" id="PF18159">
    <property type="entry name" value="S_4TM"/>
    <property type="match status" value="1"/>
</dbReference>